<dbReference type="RefSeq" id="WP_008487642.1">
    <property type="nucleotide sequence ID" value="NZ_AMRG01000003.1"/>
</dbReference>
<comment type="caution">
    <text evidence="10">The sequence shown here is derived from an EMBL/GenBank/DDBJ whole genome shotgun (WGS) entry which is preliminary data.</text>
</comment>
<keyword evidence="5" id="KW-0169">Cobalamin biosynthesis</keyword>
<evidence type="ECO:0000256" key="4">
    <source>
        <dbReference type="ARBA" id="ARBA00022475"/>
    </source>
</evidence>
<dbReference type="AlphaFoldDB" id="K2L681"/>
<evidence type="ECO:0000256" key="1">
    <source>
        <dbReference type="ARBA" id="ARBA00004651"/>
    </source>
</evidence>
<feature type="transmembrane region" description="Helical" evidence="9">
    <location>
        <begin position="203"/>
        <end position="224"/>
    </location>
</feature>
<feature type="transmembrane region" description="Helical" evidence="9">
    <location>
        <begin position="31"/>
        <end position="50"/>
    </location>
</feature>
<evidence type="ECO:0000256" key="2">
    <source>
        <dbReference type="ARBA" id="ARBA00004953"/>
    </source>
</evidence>
<evidence type="ECO:0000256" key="9">
    <source>
        <dbReference type="SAM" id="Phobius"/>
    </source>
</evidence>
<keyword evidence="8 9" id="KW-0472">Membrane</keyword>
<dbReference type="STRING" id="740709.A10D4_03010"/>
<dbReference type="Proteomes" id="UP000014115">
    <property type="component" value="Unassembled WGS sequence"/>
</dbReference>
<organism evidence="10 11">
    <name type="scientific">Idiomarina xiamenensis 10-D-4</name>
    <dbReference type="NCBI Taxonomy" id="740709"/>
    <lineage>
        <taxon>Bacteria</taxon>
        <taxon>Pseudomonadati</taxon>
        <taxon>Pseudomonadota</taxon>
        <taxon>Gammaproteobacteria</taxon>
        <taxon>Alteromonadales</taxon>
        <taxon>Idiomarinaceae</taxon>
        <taxon>Idiomarina</taxon>
    </lineage>
</organism>
<dbReference type="GO" id="GO:0009236">
    <property type="term" value="P:cobalamin biosynthetic process"/>
    <property type="evidence" value="ECO:0007669"/>
    <property type="project" value="UniProtKB-UniPathway"/>
</dbReference>
<keyword evidence="6 9" id="KW-0812">Transmembrane</keyword>
<comment type="pathway">
    <text evidence="2">Cofactor biosynthesis; adenosylcobalamin biosynthesis.</text>
</comment>
<proteinExistence type="inferred from homology"/>
<gene>
    <name evidence="10" type="ORF">A10D4_03010</name>
</gene>
<name>K2L681_9GAMM</name>
<feature type="transmembrane region" description="Helical" evidence="9">
    <location>
        <begin position="162"/>
        <end position="183"/>
    </location>
</feature>
<feature type="transmembrane region" description="Helical" evidence="9">
    <location>
        <begin position="62"/>
        <end position="82"/>
    </location>
</feature>
<feature type="transmembrane region" description="Helical" evidence="9">
    <location>
        <begin position="7"/>
        <end position="25"/>
    </location>
</feature>
<dbReference type="InterPro" id="IPR004485">
    <property type="entry name" value="Cobalamin_biosynth_CobD/CbiB"/>
</dbReference>
<dbReference type="GO" id="GO:0048472">
    <property type="term" value="F:threonine-phosphate decarboxylase activity"/>
    <property type="evidence" value="ECO:0007669"/>
    <property type="project" value="InterPro"/>
</dbReference>
<evidence type="ECO:0000256" key="8">
    <source>
        <dbReference type="ARBA" id="ARBA00023136"/>
    </source>
</evidence>
<feature type="transmembrane region" description="Helical" evidence="9">
    <location>
        <begin position="94"/>
        <end position="117"/>
    </location>
</feature>
<sequence length="318" mass="37228">MHSVNEILTLLSNNSLLLLMIALLGERYFTLPLHWHPLTLFNLLATYMSAKVNRDNVQQQTLAGLLSCVLLLILVLVPLLIFRWAADLPQLVDLLLLYVALLYQPYRHWLATAAVAIERGHKRRARALMSRLTARDCESLSEPGLVKSWVELRWYYALNYRLAPILAWLLGGIALLLVVRVLVQLHHLWPRYIPRYRHFGQAPAMLTQWLMWLPYQTVNLLLWLTHRDSRWAVADSHGWWLAQARQQQLLAQRTRSSLGGPLRYRQQRYSRARFNAGRQADRQLLRQERKMLMYLGRAATLVITLLLIFSLVYNQKPW</sequence>
<keyword evidence="7 9" id="KW-1133">Transmembrane helix</keyword>
<dbReference type="UniPathway" id="UPA00148"/>
<dbReference type="Pfam" id="PF03186">
    <property type="entry name" value="CobD_Cbib"/>
    <property type="match status" value="1"/>
</dbReference>
<dbReference type="EMBL" id="AMRG01000003">
    <property type="protein sequence ID" value="EKE85280.1"/>
    <property type="molecule type" value="Genomic_DNA"/>
</dbReference>
<evidence type="ECO:0000256" key="7">
    <source>
        <dbReference type="ARBA" id="ARBA00022989"/>
    </source>
</evidence>
<dbReference type="PATRIC" id="fig|740709.3.peg.604"/>
<comment type="similarity">
    <text evidence="3">Belongs to the CobD/CbiB family.</text>
</comment>
<comment type="subcellular location">
    <subcellularLocation>
        <location evidence="1">Cell membrane</location>
        <topology evidence="1">Multi-pass membrane protein</topology>
    </subcellularLocation>
</comment>
<reference evidence="10 11" key="1">
    <citation type="journal article" date="2012" name="J. Bacteriol.">
        <title>Genome Sequence of Idiomarina xiamenensis Type Strain 10-D-4.</title>
        <authorList>
            <person name="Lai Q."/>
            <person name="Wang L."/>
            <person name="Wang W."/>
            <person name="Shao Z."/>
        </authorList>
    </citation>
    <scope>NUCLEOTIDE SEQUENCE [LARGE SCALE GENOMIC DNA]</scope>
    <source>
        <strain evidence="10 11">10-D-4</strain>
    </source>
</reference>
<keyword evidence="11" id="KW-1185">Reference proteome</keyword>
<feature type="transmembrane region" description="Helical" evidence="9">
    <location>
        <begin position="292"/>
        <end position="313"/>
    </location>
</feature>
<evidence type="ECO:0000256" key="6">
    <source>
        <dbReference type="ARBA" id="ARBA00022692"/>
    </source>
</evidence>
<evidence type="ECO:0000256" key="3">
    <source>
        <dbReference type="ARBA" id="ARBA00006263"/>
    </source>
</evidence>
<protein>
    <submittedName>
        <fullName evidence="10">Cobalamin biosynthesis membrane protein</fullName>
    </submittedName>
</protein>
<dbReference type="OrthoDB" id="5586491at2"/>
<evidence type="ECO:0000313" key="10">
    <source>
        <dbReference type="EMBL" id="EKE85280.1"/>
    </source>
</evidence>
<dbReference type="eggNOG" id="COG1270">
    <property type="taxonomic scope" value="Bacteria"/>
</dbReference>
<accession>K2L681</accession>
<evidence type="ECO:0000256" key="5">
    <source>
        <dbReference type="ARBA" id="ARBA00022573"/>
    </source>
</evidence>
<dbReference type="PANTHER" id="PTHR34308:SF1">
    <property type="entry name" value="COBALAMIN BIOSYNTHESIS PROTEIN CBIB"/>
    <property type="match status" value="1"/>
</dbReference>
<dbReference type="PANTHER" id="PTHR34308">
    <property type="entry name" value="COBALAMIN BIOSYNTHESIS PROTEIN CBIB"/>
    <property type="match status" value="1"/>
</dbReference>
<evidence type="ECO:0000313" key="11">
    <source>
        <dbReference type="Proteomes" id="UP000014115"/>
    </source>
</evidence>
<keyword evidence="4" id="KW-1003">Cell membrane</keyword>
<dbReference type="GO" id="GO:0005886">
    <property type="term" value="C:plasma membrane"/>
    <property type="evidence" value="ECO:0007669"/>
    <property type="project" value="UniProtKB-SubCell"/>
</dbReference>